<accession>T0R7B0</accession>
<dbReference type="GeneID" id="19955075"/>
<sequence>MARANTSTISSGVYVRSKMHVYRKVAPPATQLLQVRRPPEVAHPHYHVETQDNQYPLAPPKYSLDFWDEITELLIEPVEETKPLWQSPEATATRDHLLRELASIQVHGLHSI</sequence>
<gene>
    <name evidence="1" type="ORF">SDRG_14348</name>
</gene>
<proteinExistence type="predicted"/>
<dbReference type="AlphaFoldDB" id="T0R7B0"/>
<dbReference type="OMA" id="EVAHPHY"/>
<name>T0R7B0_SAPDV</name>
<evidence type="ECO:0000313" key="2">
    <source>
        <dbReference type="Proteomes" id="UP000030762"/>
    </source>
</evidence>
<dbReference type="Proteomes" id="UP000030762">
    <property type="component" value="Unassembled WGS sequence"/>
</dbReference>
<evidence type="ECO:0000313" key="1">
    <source>
        <dbReference type="EMBL" id="EQC27928.1"/>
    </source>
</evidence>
<dbReference type="RefSeq" id="XP_008618693.1">
    <property type="nucleotide sequence ID" value="XM_008620471.1"/>
</dbReference>
<feature type="non-terminal residue" evidence="1">
    <location>
        <position position="1"/>
    </location>
</feature>
<dbReference type="InParanoid" id="T0R7B0"/>
<dbReference type="VEuPathDB" id="FungiDB:SDRG_14348"/>
<dbReference type="EMBL" id="JH767201">
    <property type="protein sequence ID" value="EQC27928.1"/>
    <property type="molecule type" value="Genomic_DNA"/>
</dbReference>
<dbReference type="OrthoDB" id="80667at2759"/>
<organism evidence="1 2">
    <name type="scientific">Saprolegnia diclina (strain VS20)</name>
    <dbReference type="NCBI Taxonomy" id="1156394"/>
    <lineage>
        <taxon>Eukaryota</taxon>
        <taxon>Sar</taxon>
        <taxon>Stramenopiles</taxon>
        <taxon>Oomycota</taxon>
        <taxon>Saprolegniomycetes</taxon>
        <taxon>Saprolegniales</taxon>
        <taxon>Saprolegniaceae</taxon>
        <taxon>Saprolegnia</taxon>
    </lineage>
</organism>
<reference evidence="1 2" key="1">
    <citation type="submission" date="2012-04" db="EMBL/GenBank/DDBJ databases">
        <title>The Genome Sequence of Saprolegnia declina VS20.</title>
        <authorList>
            <consortium name="The Broad Institute Genome Sequencing Platform"/>
            <person name="Russ C."/>
            <person name="Nusbaum C."/>
            <person name="Tyler B."/>
            <person name="van West P."/>
            <person name="Dieguez-Uribeondo J."/>
            <person name="de Bruijn I."/>
            <person name="Tripathy S."/>
            <person name="Jiang R."/>
            <person name="Young S.K."/>
            <person name="Zeng Q."/>
            <person name="Gargeya S."/>
            <person name="Fitzgerald M."/>
            <person name="Haas B."/>
            <person name="Abouelleil A."/>
            <person name="Alvarado L."/>
            <person name="Arachchi H.M."/>
            <person name="Berlin A."/>
            <person name="Chapman S.B."/>
            <person name="Goldberg J."/>
            <person name="Griggs A."/>
            <person name="Gujja S."/>
            <person name="Hansen M."/>
            <person name="Howarth C."/>
            <person name="Imamovic A."/>
            <person name="Larimer J."/>
            <person name="McCowen C."/>
            <person name="Montmayeur A."/>
            <person name="Murphy C."/>
            <person name="Neiman D."/>
            <person name="Pearson M."/>
            <person name="Priest M."/>
            <person name="Roberts A."/>
            <person name="Saif S."/>
            <person name="Shea T."/>
            <person name="Sisk P."/>
            <person name="Sykes S."/>
            <person name="Wortman J."/>
            <person name="Nusbaum C."/>
            <person name="Birren B."/>
        </authorList>
    </citation>
    <scope>NUCLEOTIDE SEQUENCE [LARGE SCALE GENOMIC DNA]</scope>
    <source>
        <strain evidence="1 2">VS20</strain>
    </source>
</reference>
<protein>
    <submittedName>
        <fullName evidence="1">Uncharacterized protein</fullName>
    </submittedName>
</protein>
<keyword evidence="2" id="KW-1185">Reference proteome</keyword>